<sequence length="483" mass="56697">MILRGLPVSVQKYMFWNLVTVSYEKYNLHHYLYFVMLLLYSIFGGLMFCWIEGSQEATLLEQKNAELIRTSLHAKRNFVDAVQSLYFSNKSSAEFYETKLRKALDRYDREMGLKPELKNRKRWTIWGGLYYAGTIYTTIGYGDLAVRTAWGRIFTMVYAVIGIPLVITILNDWGTLLFTAVQWFWLNHARRYYNKLGQLLQKTCCRKRAKRGDLDLLEDEESFDKQLQEQNEKEEKEEEEQEQGKPAENEPIPLFLVLVVLVFWVLLCCAMFCAWENWTLFESIYFFFISMTTIGFGDITPSHKVAVINFLFILMGLSVVSMAINIIQMNLELIFAKIVASIDTDFKNSLQEGGFLNKLRMRRSPAPDYVGDDLKTNAEGAEKKGMEPEDGDVVKEYSKDFPGSQKLLMRFMSNHQRKMLEEKFDERAKMRSKYTQTFRQITTKSVQTQDRQYYDEEYKEEEQPKFNSAISTKRLYIYNTGFE</sequence>
<keyword evidence="13" id="KW-1185">Reference proteome</keyword>
<dbReference type="PRINTS" id="PR01333">
    <property type="entry name" value="2POREKCHANEL"/>
</dbReference>
<reference evidence="12" key="1">
    <citation type="submission" date="2023-06" db="EMBL/GenBank/DDBJ databases">
        <authorList>
            <person name="Delattre M."/>
        </authorList>
    </citation>
    <scope>NUCLEOTIDE SEQUENCE</scope>
    <source>
        <strain evidence="12">AF72</strain>
    </source>
</reference>
<dbReference type="SUPFAM" id="SSF81324">
    <property type="entry name" value="Voltage-gated potassium channels"/>
    <property type="match status" value="2"/>
</dbReference>
<evidence type="ECO:0000256" key="4">
    <source>
        <dbReference type="ARBA" id="ARBA00022989"/>
    </source>
</evidence>
<protein>
    <recommendedName>
        <fullName evidence="11">Potassium channel domain-containing protein</fullName>
    </recommendedName>
</protein>
<keyword evidence="7 8" id="KW-0407">Ion channel</keyword>
<evidence type="ECO:0000256" key="8">
    <source>
        <dbReference type="RuleBase" id="RU003857"/>
    </source>
</evidence>
<evidence type="ECO:0000256" key="2">
    <source>
        <dbReference type="ARBA" id="ARBA00022448"/>
    </source>
</evidence>
<dbReference type="InterPro" id="IPR013099">
    <property type="entry name" value="K_chnl_dom"/>
</dbReference>
<keyword evidence="2 8" id="KW-0813">Transport</keyword>
<dbReference type="GO" id="GO:0005886">
    <property type="term" value="C:plasma membrane"/>
    <property type="evidence" value="ECO:0007669"/>
    <property type="project" value="TreeGrafter"/>
</dbReference>
<feature type="non-terminal residue" evidence="12">
    <location>
        <position position="483"/>
    </location>
</feature>
<evidence type="ECO:0000256" key="3">
    <source>
        <dbReference type="ARBA" id="ARBA00022692"/>
    </source>
</evidence>
<organism evidence="12 13">
    <name type="scientific">Mesorhabditis spiculigera</name>
    <dbReference type="NCBI Taxonomy" id="96644"/>
    <lineage>
        <taxon>Eukaryota</taxon>
        <taxon>Metazoa</taxon>
        <taxon>Ecdysozoa</taxon>
        <taxon>Nematoda</taxon>
        <taxon>Chromadorea</taxon>
        <taxon>Rhabditida</taxon>
        <taxon>Rhabditina</taxon>
        <taxon>Rhabditomorpha</taxon>
        <taxon>Rhabditoidea</taxon>
        <taxon>Rhabditidae</taxon>
        <taxon>Mesorhabditinae</taxon>
        <taxon>Mesorhabditis</taxon>
    </lineage>
</organism>
<feature type="domain" description="Potassium channel" evidence="11">
    <location>
        <begin position="260"/>
        <end position="329"/>
    </location>
</feature>
<evidence type="ECO:0000256" key="6">
    <source>
        <dbReference type="ARBA" id="ARBA00023136"/>
    </source>
</evidence>
<dbReference type="GO" id="GO:0030322">
    <property type="term" value="P:stabilization of membrane potential"/>
    <property type="evidence" value="ECO:0007669"/>
    <property type="project" value="TreeGrafter"/>
</dbReference>
<gene>
    <name evidence="12" type="ORF">MSPICULIGERA_LOCUS17503</name>
</gene>
<feature type="transmembrane region" description="Helical" evidence="10">
    <location>
        <begin position="123"/>
        <end position="141"/>
    </location>
</feature>
<feature type="transmembrane region" description="Helical" evidence="10">
    <location>
        <begin position="153"/>
        <end position="186"/>
    </location>
</feature>
<feature type="region of interest" description="Disordered" evidence="9">
    <location>
        <begin position="227"/>
        <end position="246"/>
    </location>
</feature>
<dbReference type="InterPro" id="IPR003280">
    <property type="entry name" value="2pore_dom_K_chnl"/>
</dbReference>
<dbReference type="GO" id="GO:0015271">
    <property type="term" value="F:outward rectifier potassium channel activity"/>
    <property type="evidence" value="ECO:0007669"/>
    <property type="project" value="TreeGrafter"/>
</dbReference>
<evidence type="ECO:0000259" key="11">
    <source>
        <dbReference type="Pfam" id="PF07885"/>
    </source>
</evidence>
<evidence type="ECO:0000313" key="13">
    <source>
        <dbReference type="Proteomes" id="UP001177023"/>
    </source>
</evidence>
<comment type="subcellular location">
    <subcellularLocation>
        <location evidence="1">Membrane</location>
        <topology evidence="1">Multi-pass membrane protein</topology>
    </subcellularLocation>
</comment>
<proteinExistence type="inferred from homology"/>
<evidence type="ECO:0000256" key="9">
    <source>
        <dbReference type="SAM" id="MobiDB-lite"/>
    </source>
</evidence>
<evidence type="ECO:0000256" key="10">
    <source>
        <dbReference type="SAM" id="Phobius"/>
    </source>
</evidence>
<evidence type="ECO:0000256" key="1">
    <source>
        <dbReference type="ARBA" id="ARBA00004141"/>
    </source>
</evidence>
<dbReference type="Gene3D" id="1.10.287.70">
    <property type="match status" value="1"/>
</dbReference>
<feature type="transmembrane region" description="Helical" evidence="10">
    <location>
        <begin position="284"/>
        <end position="300"/>
    </location>
</feature>
<feature type="domain" description="Potassium channel" evidence="11">
    <location>
        <begin position="120"/>
        <end position="177"/>
    </location>
</feature>
<dbReference type="Proteomes" id="UP001177023">
    <property type="component" value="Unassembled WGS sequence"/>
</dbReference>
<dbReference type="GO" id="GO:0022841">
    <property type="term" value="F:potassium ion leak channel activity"/>
    <property type="evidence" value="ECO:0007669"/>
    <property type="project" value="TreeGrafter"/>
</dbReference>
<evidence type="ECO:0000256" key="5">
    <source>
        <dbReference type="ARBA" id="ARBA00023065"/>
    </source>
</evidence>
<name>A0AA36D3V5_9BILA</name>
<feature type="transmembrane region" description="Helical" evidence="10">
    <location>
        <begin position="254"/>
        <end position="278"/>
    </location>
</feature>
<dbReference type="PANTHER" id="PTHR11003">
    <property type="entry name" value="POTASSIUM CHANNEL, SUBFAMILY K"/>
    <property type="match status" value="1"/>
</dbReference>
<accession>A0AA36D3V5</accession>
<comment type="caution">
    <text evidence="12">The sequence shown here is derived from an EMBL/GenBank/DDBJ whole genome shotgun (WGS) entry which is preliminary data.</text>
</comment>
<dbReference type="Pfam" id="PF07885">
    <property type="entry name" value="Ion_trans_2"/>
    <property type="match status" value="2"/>
</dbReference>
<comment type="similarity">
    <text evidence="8">Belongs to the two pore domain potassium channel (TC 1.A.1.8) family.</text>
</comment>
<feature type="transmembrane region" description="Helical" evidence="10">
    <location>
        <begin position="31"/>
        <end position="51"/>
    </location>
</feature>
<keyword evidence="4 10" id="KW-1133">Transmembrane helix</keyword>
<keyword evidence="5 8" id="KW-0406">Ion transport</keyword>
<dbReference type="EMBL" id="CATQJA010002656">
    <property type="protein sequence ID" value="CAJ0579278.1"/>
    <property type="molecule type" value="Genomic_DNA"/>
</dbReference>
<evidence type="ECO:0000313" key="12">
    <source>
        <dbReference type="EMBL" id="CAJ0579278.1"/>
    </source>
</evidence>
<evidence type="ECO:0000256" key="7">
    <source>
        <dbReference type="ARBA" id="ARBA00023303"/>
    </source>
</evidence>
<dbReference type="AlphaFoldDB" id="A0AA36D3V5"/>
<keyword evidence="3 8" id="KW-0812">Transmembrane</keyword>
<keyword evidence="6 10" id="KW-0472">Membrane</keyword>
<dbReference type="PANTHER" id="PTHR11003:SF324">
    <property type="entry name" value="POTASSIUM CHANNEL DOMAIN-CONTAINING PROTEIN"/>
    <property type="match status" value="1"/>
</dbReference>
<feature type="transmembrane region" description="Helical" evidence="10">
    <location>
        <begin position="307"/>
        <end position="327"/>
    </location>
</feature>